<dbReference type="PROSITE" id="PS00715">
    <property type="entry name" value="SIGMA70_1"/>
    <property type="match status" value="1"/>
</dbReference>
<dbReference type="InterPro" id="IPR000943">
    <property type="entry name" value="RNA_pol_sigma70"/>
</dbReference>
<dbReference type="FunFam" id="1.10.10.10:FF:000285">
    <property type="entry name" value="RNA polymerase sigma factor RpoH"/>
    <property type="match status" value="1"/>
</dbReference>
<dbReference type="SUPFAM" id="SSF88946">
    <property type="entry name" value="Sigma2 domain of RNA polymerase sigma factors"/>
    <property type="match status" value="1"/>
</dbReference>
<dbReference type="GO" id="GO:0006352">
    <property type="term" value="P:DNA-templated transcription initiation"/>
    <property type="evidence" value="ECO:0007669"/>
    <property type="project" value="InterPro"/>
</dbReference>
<dbReference type="PANTHER" id="PTHR30376">
    <property type="entry name" value="SIGMA FACTOR RPOH HEAT SHOCK RELATED"/>
    <property type="match status" value="1"/>
</dbReference>
<keyword evidence="4" id="KW-0346">Stress response</keyword>
<dbReference type="NCBIfam" id="TIGR02392">
    <property type="entry name" value="rpoH_proteo"/>
    <property type="match status" value="1"/>
</dbReference>
<dbReference type="HAMAP" id="MF_00961">
    <property type="entry name" value="Sigma70_RpoH"/>
    <property type="match status" value="1"/>
</dbReference>
<dbReference type="EMBL" id="UINC01001059">
    <property type="protein sequence ID" value="SUZ69312.1"/>
    <property type="molecule type" value="Genomic_DNA"/>
</dbReference>
<dbReference type="CDD" id="cd06171">
    <property type="entry name" value="Sigma70_r4"/>
    <property type="match status" value="1"/>
</dbReference>
<dbReference type="PANTHER" id="PTHR30376:SF3">
    <property type="entry name" value="RNA POLYMERASE SIGMA FACTOR RPOH"/>
    <property type="match status" value="1"/>
</dbReference>
<dbReference type="PROSITE" id="PS00716">
    <property type="entry name" value="SIGMA70_2"/>
    <property type="match status" value="1"/>
</dbReference>
<evidence type="ECO:0000256" key="3">
    <source>
        <dbReference type="ARBA" id="ARBA00023015"/>
    </source>
</evidence>
<evidence type="ECO:0000256" key="5">
    <source>
        <dbReference type="ARBA" id="ARBA00023082"/>
    </source>
</evidence>
<dbReference type="SUPFAM" id="SSF88659">
    <property type="entry name" value="Sigma3 and sigma4 domains of RNA polymerase sigma factors"/>
    <property type="match status" value="1"/>
</dbReference>
<keyword evidence="3" id="KW-0805">Transcription regulation</keyword>
<dbReference type="Gene3D" id="1.20.140.160">
    <property type="match status" value="1"/>
</dbReference>
<name>A0A381PQK3_9ZZZZ</name>
<feature type="domain" description="RNA polymerase sigma-70" evidence="9">
    <location>
        <begin position="89"/>
        <end position="102"/>
    </location>
</feature>
<dbReference type="InterPro" id="IPR013324">
    <property type="entry name" value="RNA_pol_sigma_r3/r4-like"/>
</dbReference>
<gene>
    <name evidence="11" type="ORF">METZ01_LOCUS22166</name>
</gene>
<proteinExistence type="inferred from homology"/>
<comment type="similarity">
    <text evidence="1">Belongs to the sigma-70 factor family.</text>
</comment>
<evidence type="ECO:0000256" key="1">
    <source>
        <dbReference type="ARBA" id="ARBA00007788"/>
    </source>
</evidence>
<reference evidence="11" key="1">
    <citation type="submission" date="2018-05" db="EMBL/GenBank/DDBJ databases">
        <authorList>
            <person name="Lanie J.A."/>
            <person name="Ng W.-L."/>
            <person name="Kazmierczak K.M."/>
            <person name="Andrzejewski T.M."/>
            <person name="Davidsen T.M."/>
            <person name="Wayne K.J."/>
            <person name="Tettelin H."/>
            <person name="Glass J.I."/>
            <person name="Rusch D."/>
            <person name="Podicherti R."/>
            <person name="Tsui H.-C.T."/>
            <person name="Winkler M.E."/>
        </authorList>
    </citation>
    <scope>NUCLEOTIDE SEQUENCE</scope>
</reference>
<dbReference type="GO" id="GO:0016987">
    <property type="term" value="F:sigma factor activity"/>
    <property type="evidence" value="ECO:0007669"/>
    <property type="project" value="UniProtKB-KW"/>
</dbReference>
<evidence type="ECO:0000256" key="7">
    <source>
        <dbReference type="ARBA" id="ARBA00023163"/>
    </source>
</evidence>
<keyword evidence="7" id="KW-0804">Transcription</keyword>
<protein>
    <recommendedName>
        <fullName evidence="9 10">RNA polymerase sigma-70 domain-containing protein</fullName>
    </recommendedName>
</protein>
<dbReference type="InterPro" id="IPR014284">
    <property type="entry name" value="RNA_pol_sigma-70_dom"/>
</dbReference>
<dbReference type="Pfam" id="PF04542">
    <property type="entry name" value="Sigma70_r2"/>
    <property type="match status" value="1"/>
</dbReference>
<evidence type="ECO:0000256" key="2">
    <source>
        <dbReference type="ARBA" id="ARBA00022490"/>
    </source>
</evidence>
<dbReference type="InterPro" id="IPR007627">
    <property type="entry name" value="RNA_pol_sigma70_r2"/>
</dbReference>
<keyword evidence="2" id="KW-0963">Cytoplasm</keyword>
<dbReference type="Gene3D" id="1.20.120.1810">
    <property type="match status" value="1"/>
</dbReference>
<dbReference type="InterPro" id="IPR050813">
    <property type="entry name" value="Sigma-70_Factor"/>
</dbReference>
<evidence type="ECO:0000313" key="11">
    <source>
        <dbReference type="EMBL" id="SUZ69312.1"/>
    </source>
</evidence>
<dbReference type="NCBIfam" id="NF005143">
    <property type="entry name" value="PRK06596.1"/>
    <property type="match status" value="1"/>
</dbReference>
<feature type="region of interest" description="Disordered" evidence="8">
    <location>
        <begin position="1"/>
        <end position="22"/>
    </location>
</feature>
<sequence>MTKKTKKEQIKPGTSLQEMDIASPGGNLESYINSIHNIGILTPEQERKLAEDLYYNDDLDAARKLVMAHLRFVVYIAKTYSGYGLSEADLIQEGNIGLMKAVRRFNPEVGVRLISFAVHWIKAEIHEYVLRNWKIVKIATTKAQRKLFFNLRSKKKNLGWLTEDEIKSISKDLGVKPAEVREMEKRLSGLDMSFDPLEGDESDDANYAPAQYLEDSSANPSEIIEKEDDSALNTTQLYEALKQLDDRSRDIIYDRWLSDQKLTLHELADKYGISAERVRQIEQNAMKKVKLNFPLD</sequence>
<evidence type="ECO:0000256" key="6">
    <source>
        <dbReference type="ARBA" id="ARBA00023125"/>
    </source>
</evidence>
<evidence type="ECO:0000256" key="4">
    <source>
        <dbReference type="ARBA" id="ARBA00023016"/>
    </source>
</evidence>
<dbReference type="PRINTS" id="PR00046">
    <property type="entry name" value="SIGMA70FCT"/>
</dbReference>
<dbReference type="InterPro" id="IPR013325">
    <property type="entry name" value="RNA_pol_sigma_r2"/>
</dbReference>
<dbReference type="InterPro" id="IPR007630">
    <property type="entry name" value="RNA_pol_sigma70_r4"/>
</dbReference>
<dbReference type="PIRSF" id="PIRSF000770">
    <property type="entry name" value="RNA_pol_sigma-SigE/K"/>
    <property type="match status" value="1"/>
</dbReference>
<keyword evidence="5" id="KW-0731">Sigma factor</keyword>
<evidence type="ECO:0000256" key="8">
    <source>
        <dbReference type="SAM" id="MobiDB-lite"/>
    </source>
</evidence>
<dbReference type="GO" id="GO:0003677">
    <property type="term" value="F:DNA binding"/>
    <property type="evidence" value="ECO:0007669"/>
    <property type="project" value="UniProtKB-KW"/>
</dbReference>
<evidence type="ECO:0000259" key="9">
    <source>
        <dbReference type="PROSITE" id="PS00715"/>
    </source>
</evidence>
<dbReference type="AlphaFoldDB" id="A0A381PQK3"/>
<dbReference type="Pfam" id="PF04545">
    <property type="entry name" value="Sigma70_r4"/>
    <property type="match status" value="1"/>
</dbReference>
<dbReference type="FunFam" id="1.20.120.1810:FF:000001">
    <property type="entry name" value="RNA polymerase sigma factor RpoH"/>
    <property type="match status" value="1"/>
</dbReference>
<dbReference type="NCBIfam" id="TIGR02937">
    <property type="entry name" value="sigma70-ECF"/>
    <property type="match status" value="1"/>
</dbReference>
<organism evidence="11">
    <name type="scientific">marine metagenome</name>
    <dbReference type="NCBI Taxonomy" id="408172"/>
    <lineage>
        <taxon>unclassified sequences</taxon>
        <taxon>metagenomes</taxon>
        <taxon>ecological metagenomes</taxon>
    </lineage>
</organism>
<dbReference type="InterPro" id="IPR012759">
    <property type="entry name" value="RNA_pol_sigma_RpoH_proteobac"/>
</dbReference>
<feature type="domain" description="RNA polymerase sigma-70" evidence="10">
    <location>
        <begin position="263"/>
        <end position="289"/>
    </location>
</feature>
<accession>A0A381PQK3</accession>
<keyword evidence="6" id="KW-0238">DNA-binding</keyword>
<evidence type="ECO:0000259" key="10">
    <source>
        <dbReference type="PROSITE" id="PS00716"/>
    </source>
</evidence>